<dbReference type="InterPro" id="IPR003374">
    <property type="entry name" value="ApbE-like_sf"/>
</dbReference>
<dbReference type="EC" id="2.7.1.180" evidence="2"/>
<evidence type="ECO:0000256" key="5">
    <source>
        <dbReference type="ARBA" id="ARBA00022679"/>
    </source>
</evidence>
<dbReference type="Proteomes" id="UP000502498">
    <property type="component" value="Chromosome"/>
</dbReference>
<dbReference type="EMBL" id="CP054038">
    <property type="protein sequence ID" value="QKJ21132.1"/>
    <property type="molecule type" value="Genomic_DNA"/>
</dbReference>
<keyword evidence="6" id="KW-0479">Metal-binding</keyword>
<gene>
    <name evidence="11" type="ORF">HQM25_06640</name>
</gene>
<comment type="cofactor">
    <cofactor evidence="1">
        <name>Mg(2+)</name>
        <dbReference type="ChEBI" id="CHEBI:18420"/>
    </cofactor>
</comment>
<organism evidence="11 12">
    <name type="scientific">Microbacterium hominis</name>
    <dbReference type="NCBI Taxonomy" id="162426"/>
    <lineage>
        <taxon>Bacteria</taxon>
        <taxon>Bacillati</taxon>
        <taxon>Actinomycetota</taxon>
        <taxon>Actinomycetes</taxon>
        <taxon>Micrococcales</taxon>
        <taxon>Microbacteriaceae</taxon>
        <taxon>Microbacterium</taxon>
    </lineage>
</organism>
<evidence type="ECO:0000256" key="9">
    <source>
        <dbReference type="ARBA" id="ARBA00031306"/>
    </source>
</evidence>
<evidence type="ECO:0000256" key="3">
    <source>
        <dbReference type="ARBA" id="ARBA00016337"/>
    </source>
</evidence>
<evidence type="ECO:0000256" key="1">
    <source>
        <dbReference type="ARBA" id="ARBA00001946"/>
    </source>
</evidence>
<sequence length="249" mass="25917">MGTVVSVHVVGRARAGAEVEAAIEGCFAELRDIERVFSPFRPDSDISRMLRGEVGIAQADPRVRHVEHACESAEIATRGMFSAHWRGGFDPTGYVKGWAVDVAGARHLDPLLTDPGVTAVGVNAGGDLRLRTAGGSSWRWRVGIADPGRRGAVQATVEVRDGAVATSGPAERGGHIVDPRTGLATVGVRSATVIADDLATADVWATAAVVAGGDLSWVGGMPDTAGLVIADDGTIRRWIRGVEVQVVAA</sequence>
<keyword evidence="8" id="KW-0460">Magnesium</keyword>
<evidence type="ECO:0000313" key="12">
    <source>
        <dbReference type="Proteomes" id="UP000502498"/>
    </source>
</evidence>
<dbReference type="SUPFAM" id="SSF143631">
    <property type="entry name" value="ApbE-like"/>
    <property type="match status" value="1"/>
</dbReference>
<name>A0A7D4Q3R0_9MICO</name>
<dbReference type="PANTHER" id="PTHR30040">
    <property type="entry name" value="THIAMINE BIOSYNTHESIS LIPOPROTEIN APBE"/>
    <property type="match status" value="1"/>
</dbReference>
<evidence type="ECO:0000313" key="11">
    <source>
        <dbReference type="EMBL" id="QKJ21132.1"/>
    </source>
</evidence>
<proteinExistence type="predicted"/>
<dbReference type="PANTHER" id="PTHR30040:SF2">
    <property type="entry name" value="FAD:PROTEIN FMN TRANSFERASE"/>
    <property type="match status" value="1"/>
</dbReference>
<keyword evidence="4" id="KW-0285">Flavoprotein</keyword>
<evidence type="ECO:0000256" key="10">
    <source>
        <dbReference type="ARBA" id="ARBA00048540"/>
    </source>
</evidence>
<evidence type="ECO:0000256" key="2">
    <source>
        <dbReference type="ARBA" id="ARBA00011955"/>
    </source>
</evidence>
<dbReference type="AlphaFoldDB" id="A0A7D4Q3R0"/>
<evidence type="ECO:0000256" key="4">
    <source>
        <dbReference type="ARBA" id="ARBA00022630"/>
    </source>
</evidence>
<dbReference type="Gene3D" id="3.10.520.10">
    <property type="entry name" value="ApbE-like domains"/>
    <property type="match status" value="2"/>
</dbReference>
<dbReference type="GO" id="GO:0046872">
    <property type="term" value="F:metal ion binding"/>
    <property type="evidence" value="ECO:0007669"/>
    <property type="project" value="UniProtKB-KW"/>
</dbReference>
<dbReference type="InterPro" id="IPR024932">
    <property type="entry name" value="ApbE"/>
</dbReference>
<evidence type="ECO:0000256" key="7">
    <source>
        <dbReference type="ARBA" id="ARBA00022827"/>
    </source>
</evidence>
<comment type="catalytic activity">
    <reaction evidence="10">
        <text>L-threonyl-[protein] + FAD = FMN-L-threonyl-[protein] + AMP + H(+)</text>
        <dbReference type="Rhea" id="RHEA:36847"/>
        <dbReference type="Rhea" id="RHEA-COMP:11060"/>
        <dbReference type="Rhea" id="RHEA-COMP:11061"/>
        <dbReference type="ChEBI" id="CHEBI:15378"/>
        <dbReference type="ChEBI" id="CHEBI:30013"/>
        <dbReference type="ChEBI" id="CHEBI:57692"/>
        <dbReference type="ChEBI" id="CHEBI:74257"/>
        <dbReference type="ChEBI" id="CHEBI:456215"/>
        <dbReference type="EC" id="2.7.1.180"/>
    </reaction>
</comment>
<protein>
    <recommendedName>
        <fullName evidence="3">FAD:protein FMN transferase</fullName>
        <ecNumber evidence="2">2.7.1.180</ecNumber>
    </recommendedName>
    <alternativeName>
        <fullName evidence="9">Flavin transferase</fullName>
    </alternativeName>
</protein>
<reference evidence="11 12" key="1">
    <citation type="submission" date="2020-05" db="EMBL/GenBank/DDBJ databases">
        <title>Strain PA2F3 complete genome.</title>
        <authorList>
            <person name="Kim Y.-S."/>
            <person name="Kim S.-J."/>
            <person name="Jung H.-k."/>
            <person name="Kim S.-E."/>
            <person name="Kim K.-H."/>
        </authorList>
    </citation>
    <scope>NUCLEOTIDE SEQUENCE [LARGE SCALE GENOMIC DNA]</scope>
    <source>
        <strain evidence="11 12">PA2F3</strain>
    </source>
</reference>
<accession>A0A7D4Q3R0</accession>
<dbReference type="GO" id="GO:0016740">
    <property type="term" value="F:transferase activity"/>
    <property type="evidence" value="ECO:0007669"/>
    <property type="project" value="UniProtKB-KW"/>
</dbReference>
<dbReference type="Pfam" id="PF02424">
    <property type="entry name" value="ApbE"/>
    <property type="match status" value="2"/>
</dbReference>
<evidence type="ECO:0000256" key="8">
    <source>
        <dbReference type="ARBA" id="ARBA00022842"/>
    </source>
</evidence>
<keyword evidence="7" id="KW-0274">FAD</keyword>
<keyword evidence="5 11" id="KW-0808">Transferase</keyword>
<evidence type="ECO:0000256" key="6">
    <source>
        <dbReference type="ARBA" id="ARBA00022723"/>
    </source>
</evidence>